<dbReference type="PANTHER" id="PTHR48102:SF7">
    <property type="entry name" value="ATP-DEPENDENT CLP PROTEASE ATP-BINDING SUBUNIT CLPX-LIKE, MITOCHONDRIAL"/>
    <property type="match status" value="1"/>
</dbReference>
<feature type="domain" description="Clp ATPase C-terminal" evidence="5">
    <location>
        <begin position="442"/>
        <end position="529"/>
    </location>
</feature>
<protein>
    <recommendedName>
        <fullName evidence="8">AAA+ ATPase domain-containing protein</fullName>
    </recommendedName>
</protein>
<dbReference type="AlphaFoldDB" id="A0A2T9ZH97"/>
<evidence type="ECO:0000256" key="2">
    <source>
        <dbReference type="ARBA" id="ARBA00022840"/>
    </source>
</evidence>
<evidence type="ECO:0008006" key="8">
    <source>
        <dbReference type="Google" id="ProtNLM"/>
    </source>
</evidence>
<reference evidence="6 7" key="1">
    <citation type="journal article" date="2018" name="MBio">
        <title>Comparative Genomics Reveals the Core Gene Toolbox for the Fungus-Insect Symbiosis.</title>
        <authorList>
            <person name="Wang Y."/>
            <person name="Stata M."/>
            <person name="Wang W."/>
            <person name="Stajich J.E."/>
            <person name="White M.M."/>
            <person name="Moncalvo J.M."/>
        </authorList>
    </citation>
    <scope>NUCLEOTIDE SEQUENCE [LARGE SCALE GENOMIC DNA]</scope>
    <source>
        <strain evidence="6 7">SC-DP-2</strain>
    </source>
</reference>
<evidence type="ECO:0000313" key="6">
    <source>
        <dbReference type="EMBL" id="PVV03954.1"/>
    </source>
</evidence>
<dbReference type="Proteomes" id="UP000245609">
    <property type="component" value="Unassembled WGS sequence"/>
</dbReference>
<dbReference type="EMBL" id="MBFS01000177">
    <property type="protein sequence ID" value="PVV03954.1"/>
    <property type="molecule type" value="Genomic_DNA"/>
</dbReference>
<dbReference type="InterPro" id="IPR003959">
    <property type="entry name" value="ATPase_AAA_core"/>
</dbReference>
<dbReference type="SUPFAM" id="SSF52540">
    <property type="entry name" value="P-loop containing nucleoside triphosphate hydrolases"/>
    <property type="match status" value="1"/>
</dbReference>
<dbReference type="SMART" id="SM01086">
    <property type="entry name" value="ClpB_D2-small"/>
    <property type="match status" value="1"/>
</dbReference>
<evidence type="ECO:0000256" key="1">
    <source>
        <dbReference type="ARBA" id="ARBA00022741"/>
    </source>
</evidence>
<dbReference type="GO" id="GO:0016887">
    <property type="term" value="F:ATP hydrolysis activity"/>
    <property type="evidence" value="ECO:0007669"/>
    <property type="project" value="InterPro"/>
</dbReference>
<keyword evidence="1" id="KW-0547">Nucleotide-binding</keyword>
<dbReference type="InterPro" id="IPR019489">
    <property type="entry name" value="Clp_ATPase_C"/>
</dbReference>
<dbReference type="Pfam" id="PF07724">
    <property type="entry name" value="AAA_2"/>
    <property type="match status" value="1"/>
</dbReference>
<keyword evidence="7" id="KW-1185">Reference proteome</keyword>
<sequence length="551" mass="62381">MEALNRKVIGQHRAKKILSVAVYNHYKKVKLNALNKHRNRVAKSYLENHIYSNPLDKKLNITAKDSSLSKRERNKDDPEDLFREYPILDKSNILILGPTGSGKTLLAKTVAEILDVPFSMSDATPLTQAGYVGEDVESVIHRLLMNCGFDVSLAERGIVFIDEIDKIAKRTDVNSNSKDVSGEGVQQGLLRMLEGTTITITDKNAQLGLQNRFSSFSDLKNMDFKNSFFQKAFNPDSLNDSDSKKQQFENKPGQQSGENNKRNDPNQSTDNSKLYLENNWVQSLGPAASKIGNDRFNFSSRPSDSYFPSKYSMMDSENRNGVFHVDTSNILFILSGAFNGLEKYVLNRVAKSSIGFNNPIRNASSPSDHSSYTEFKKFFTPNQYELEKTIFNSIPNSNDKYNQYQFSSFNPLDYVEPEDLINFGLIPEFVGRLPVTACVNELTLQELTRILTEPKNSIVSQYQELFAMNNVQLVFTKSALNEIALNSKKRKTGARGLRGIIESVLLDPMYDCPSSDFKYVVVTRSAVNFNERCIFLHKGEFDKVNQTCYHF</sequence>
<evidence type="ECO:0000313" key="7">
    <source>
        <dbReference type="Proteomes" id="UP000245609"/>
    </source>
</evidence>
<dbReference type="FunFam" id="1.10.8.60:FF:000002">
    <property type="entry name" value="ATP-dependent Clp protease ATP-binding subunit ClpX"/>
    <property type="match status" value="1"/>
</dbReference>
<dbReference type="OrthoDB" id="1721884at2759"/>
<accession>A0A2T9ZH97</accession>
<evidence type="ECO:0000256" key="3">
    <source>
        <dbReference type="SAM" id="MobiDB-lite"/>
    </source>
</evidence>
<dbReference type="InterPro" id="IPR003593">
    <property type="entry name" value="AAA+_ATPase"/>
</dbReference>
<keyword evidence="2" id="KW-0067">ATP-binding</keyword>
<dbReference type="PANTHER" id="PTHR48102">
    <property type="entry name" value="ATP-DEPENDENT CLP PROTEASE ATP-BINDING SUBUNIT CLPX-LIKE, MITOCHONDRIAL-RELATED"/>
    <property type="match status" value="1"/>
</dbReference>
<dbReference type="SMART" id="SM00382">
    <property type="entry name" value="AAA"/>
    <property type="match status" value="1"/>
</dbReference>
<evidence type="ECO:0000259" key="5">
    <source>
        <dbReference type="SMART" id="SM01086"/>
    </source>
</evidence>
<gene>
    <name evidence="6" type="ORF">BB560_001555</name>
</gene>
<organism evidence="6 7">
    <name type="scientific">Smittium megazygosporum</name>
    <dbReference type="NCBI Taxonomy" id="133381"/>
    <lineage>
        <taxon>Eukaryota</taxon>
        <taxon>Fungi</taxon>
        <taxon>Fungi incertae sedis</taxon>
        <taxon>Zoopagomycota</taxon>
        <taxon>Kickxellomycotina</taxon>
        <taxon>Harpellomycetes</taxon>
        <taxon>Harpellales</taxon>
        <taxon>Legeriomycetaceae</taxon>
        <taxon>Smittium</taxon>
    </lineage>
</organism>
<dbReference type="Gene3D" id="1.10.8.60">
    <property type="match status" value="1"/>
</dbReference>
<dbReference type="GO" id="GO:0005524">
    <property type="term" value="F:ATP binding"/>
    <property type="evidence" value="ECO:0007669"/>
    <property type="project" value="UniProtKB-KW"/>
</dbReference>
<dbReference type="Gene3D" id="3.40.50.300">
    <property type="entry name" value="P-loop containing nucleotide triphosphate hydrolases"/>
    <property type="match status" value="1"/>
</dbReference>
<comment type="caution">
    <text evidence="6">The sequence shown here is derived from an EMBL/GenBank/DDBJ whole genome shotgun (WGS) entry which is preliminary data.</text>
</comment>
<dbReference type="GO" id="GO:0005759">
    <property type="term" value="C:mitochondrial matrix"/>
    <property type="evidence" value="ECO:0007669"/>
    <property type="project" value="TreeGrafter"/>
</dbReference>
<dbReference type="InterPro" id="IPR050052">
    <property type="entry name" value="ATP-dep_Clp_protease_ClpX"/>
</dbReference>
<feature type="region of interest" description="Disordered" evidence="3">
    <location>
        <begin position="235"/>
        <end position="272"/>
    </location>
</feature>
<dbReference type="GO" id="GO:0051603">
    <property type="term" value="P:proteolysis involved in protein catabolic process"/>
    <property type="evidence" value="ECO:0007669"/>
    <property type="project" value="TreeGrafter"/>
</dbReference>
<dbReference type="STRING" id="133381.A0A2T9ZH97"/>
<dbReference type="Pfam" id="PF10431">
    <property type="entry name" value="ClpB_D2-small"/>
    <property type="match status" value="1"/>
</dbReference>
<name>A0A2T9ZH97_9FUNG</name>
<feature type="domain" description="AAA+ ATPase" evidence="4">
    <location>
        <begin position="89"/>
        <end position="223"/>
    </location>
</feature>
<proteinExistence type="predicted"/>
<dbReference type="InterPro" id="IPR027417">
    <property type="entry name" value="P-loop_NTPase"/>
</dbReference>
<evidence type="ECO:0000259" key="4">
    <source>
        <dbReference type="SMART" id="SM00382"/>
    </source>
</evidence>